<evidence type="ECO:0000313" key="4">
    <source>
        <dbReference type="Proteomes" id="UP000092213"/>
    </source>
</evidence>
<feature type="transmembrane region" description="Helical" evidence="2">
    <location>
        <begin position="20"/>
        <end position="46"/>
    </location>
</feature>
<evidence type="ECO:0000256" key="2">
    <source>
        <dbReference type="SAM" id="Phobius"/>
    </source>
</evidence>
<feature type="region of interest" description="Disordered" evidence="1">
    <location>
        <begin position="109"/>
        <end position="128"/>
    </location>
</feature>
<keyword evidence="2" id="KW-0812">Transmembrane</keyword>
<protein>
    <submittedName>
        <fullName evidence="3">Uncharacterized protein</fullName>
    </submittedName>
</protein>
<keyword evidence="2" id="KW-0472">Membrane</keyword>
<reference evidence="3 4" key="1">
    <citation type="submission" date="2016-06" db="EMBL/GenBank/DDBJ databases">
        <title>Complete genome sequences of Bordetella bronchialis and Bordetella flabilis.</title>
        <authorList>
            <person name="LiPuma J.J."/>
            <person name="Spilker T."/>
        </authorList>
    </citation>
    <scope>NUCLEOTIDE SEQUENCE [LARGE SCALE GENOMIC DNA]</scope>
    <source>
        <strain evidence="3 4">AU17976</strain>
    </source>
</reference>
<evidence type="ECO:0000256" key="1">
    <source>
        <dbReference type="SAM" id="MobiDB-lite"/>
    </source>
</evidence>
<proteinExistence type="predicted"/>
<keyword evidence="2" id="KW-1133">Transmembrane helix</keyword>
<organism evidence="3 4">
    <name type="scientific">Bordetella bronchialis</name>
    <dbReference type="NCBI Taxonomy" id="463025"/>
    <lineage>
        <taxon>Bacteria</taxon>
        <taxon>Pseudomonadati</taxon>
        <taxon>Pseudomonadota</taxon>
        <taxon>Betaproteobacteria</taxon>
        <taxon>Burkholderiales</taxon>
        <taxon>Alcaligenaceae</taxon>
        <taxon>Bordetella</taxon>
    </lineage>
</organism>
<accession>A0A193FR70</accession>
<dbReference type="EMBL" id="CP016171">
    <property type="protein sequence ID" value="ANN70145.1"/>
    <property type="molecule type" value="Genomic_DNA"/>
</dbReference>
<dbReference type="AlphaFoldDB" id="A0A193FR70"/>
<evidence type="ECO:0000313" key="3">
    <source>
        <dbReference type="EMBL" id="ANN70145.1"/>
    </source>
</evidence>
<name>A0A193FR70_9BORD</name>
<dbReference type="STRING" id="463025.BAU08_01205"/>
<gene>
    <name evidence="3" type="ORF">BAU08_01205</name>
</gene>
<sequence>MCAGRADVRYILLLPAIDKLLPVVIVLMPVVGEVLSGVILLVPALMSCCRLSFCSCRPSGKMPVVSGPLGRSRAFALDCRFVFLLRRPNRRWSSCGFFARPSYVRKPSRALGRAGPDRHLPRRTHGVP</sequence>
<dbReference type="Proteomes" id="UP000092213">
    <property type="component" value="Chromosome"/>
</dbReference>